<evidence type="ECO:0000259" key="1">
    <source>
        <dbReference type="Pfam" id="PF13649"/>
    </source>
</evidence>
<dbReference type="Proteomes" id="UP001186944">
    <property type="component" value="Unassembled WGS sequence"/>
</dbReference>
<dbReference type="PANTHER" id="PTHR42912:SF80">
    <property type="entry name" value="METHYLTRANSFERASE DOMAIN-CONTAINING PROTEIN"/>
    <property type="match status" value="1"/>
</dbReference>
<dbReference type="Gene3D" id="3.40.50.150">
    <property type="entry name" value="Vaccinia Virus protein VP39"/>
    <property type="match status" value="1"/>
</dbReference>
<sequence length="183" mass="20775">DMTPERYFGPSIVADAVERCFPQHRQSLLVLDIAAGTGLLGYELKMRGFDNLHALDPSEGMLNKAKKKNIYNQFYCEYMTENVAIIPSDVYDCVVCSGGFGQGHIPTSALREMARITKPGGYGVIVIREEFLDSPEYENSLENMMVELENIGIWKKIERSVVPKYFCHKSGVIYRFRVCDDNE</sequence>
<proteinExistence type="predicted"/>
<name>A0AA89C219_PINIB</name>
<dbReference type="InterPro" id="IPR050508">
    <property type="entry name" value="Methyltransf_Superfamily"/>
</dbReference>
<accession>A0AA89C219</accession>
<dbReference type="GO" id="GO:0008168">
    <property type="term" value="F:methyltransferase activity"/>
    <property type="evidence" value="ECO:0007669"/>
    <property type="project" value="TreeGrafter"/>
</dbReference>
<dbReference type="PANTHER" id="PTHR42912">
    <property type="entry name" value="METHYLTRANSFERASE"/>
    <property type="match status" value="1"/>
</dbReference>
<protein>
    <recommendedName>
        <fullName evidence="1">Methyltransferase domain-containing protein</fullName>
    </recommendedName>
</protein>
<keyword evidence="3" id="KW-1185">Reference proteome</keyword>
<dbReference type="Pfam" id="PF13649">
    <property type="entry name" value="Methyltransf_25"/>
    <property type="match status" value="1"/>
</dbReference>
<dbReference type="InterPro" id="IPR041698">
    <property type="entry name" value="Methyltransf_25"/>
</dbReference>
<dbReference type="EMBL" id="VSWD01000005">
    <property type="protein sequence ID" value="KAK3103111.1"/>
    <property type="molecule type" value="Genomic_DNA"/>
</dbReference>
<evidence type="ECO:0000313" key="3">
    <source>
        <dbReference type="Proteomes" id="UP001186944"/>
    </source>
</evidence>
<reference evidence="2" key="1">
    <citation type="submission" date="2019-08" db="EMBL/GenBank/DDBJ databases">
        <title>The improved chromosome-level genome for the pearl oyster Pinctada fucata martensii using PacBio sequencing and Hi-C.</title>
        <authorList>
            <person name="Zheng Z."/>
        </authorList>
    </citation>
    <scope>NUCLEOTIDE SEQUENCE</scope>
    <source>
        <strain evidence="2">ZZ-2019</strain>
        <tissue evidence="2">Adductor muscle</tissue>
    </source>
</reference>
<dbReference type="SUPFAM" id="SSF53335">
    <property type="entry name" value="S-adenosyl-L-methionine-dependent methyltransferases"/>
    <property type="match status" value="1"/>
</dbReference>
<gene>
    <name evidence="2" type="ORF">FSP39_016574</name>
</gene>
<dbReference type="CDD" id="cd02440">
    <property type="entry name" value="AdoMet_MTases"/>
    <property type="match status" value="1"/>
</dbReference>
<evidence type="ECO:0000313" key="2">
    <source>
        <dbReference type="EMBL" id="KAK3103111.1"/>
    </source>
</evidence>
<dbReference type="InterPro" id="IPR029063">
    <property type="entry name" value="SAM-dependent_MTases_sf"/>
</dbReference>
<dbReference type="AlphaFoldDB" id="A0AA89C219"/>
<feature type="domain" description="Methyltransferase" evidence="1">
    <location>
        <begin position="30"/>
        <end position="121"/>
    </location>
</feature>
<feature type="non-terminal residue" evidence="2">
    <location>
        <position position="1"/>
    </location>
</feature>
<organism evidence="2 3">
    <name type="scientific">Pinctada imbricata</name>
    <name type="common">Atlantic pearl-oyster</name>
    <name type="synonym">Pinctada martensii</name>
    <dbReference type="NCBI Taxonomy" id="66713"/>
    <lineage>
        <taxon>Eukaryota</taxon>
        <taxon>Metazoa</taxon>
        <taxon>Spiralia</taxon>
        <taxon>Lophotrochozoa</taxon>
        <taxon>Mollusca</taxon>
        <taxon>Bivalvia</taxon>
        <taxon>Autobranchia</taxon>
        <taxon>Pteriomorphia</taxon>
        <taxon>Pterioida</taxon>
        <taxon>Pterioidea</taxon>
        <taxon>Pteriidae</taxon>
        <taxon>Pinctada</taxon>
    </lineage>
</organism>
<comment type="caution">
    <text evidence="2">The sequence shown here is derived from an EMBL/GenBank/DDBJ whole genome shotgun (WGS) entry which is preliminary data.</text>
</comment>